<dbReference type="PANTHER" id="PTHR31451">
    <property type="match status" value="1"/>
</dbReference>
<evidence type="ECO:0000256" key="3">
    <source>
        <dbReference type="ARBA" id="ARBA00012706"/>
    </source>
</evidence>
<evidence type="ECO:0000256" key="1">
    <source>
        <dbReference type="ARBA" id="ARBA00001678"/>
    </source>
</evidence>
<evidence type="ECO:0000256" key="6">
    <source>
        <dbReference type="SAM" id="Phobius"/>
    </source>
</evidence>
<keyword evidence="6" id="KW-0812">Transmembrane</keyword>
<proteinExistence type="inferred from homology"/>
<dbReference type="EC" id="3.2.1.78" evidence="3"/>
<keyword evidence="5" id="KW-0326">Glycosidase</keyword>
<dbReference type="Gene3D" id="3.20.20.80">
    <property type="entry name" value="Glycosidases"/>
    <property type="match status" value="1"/>
</dbReference>
<keyword evidence="6" id="KW-1133">Transmembrane helix</keyword>
<name>A0A6N2M4D7_SALVM</name>
<dbReference type="Pfam" id="PF26410">
    <property type="entry name" value="GH5_mannosidase"/>
    <property type="match status" value="1"/>
</dbReference>
<dbReference type="InterPro" id="IPR017853">
    <property type="entry name" value="GH"/>
</dbReference>
<evidence type="ECO:0000256" key="4">
    <source>
        <dbReference type="ARBA" id="ARBA00022801"/>
    </source>
</evidence>
<sequence length="512" mass="57670">MDSQWRAKTLYPFLGILLLLSLLYLNFNSSDDNYFNFPIFLWQPKIGFVSTNSTQFVIIDDGAGGGESAFYVNGWNSYWLMMESVWSPSRPKVSEMLKRGAQMGLTVCRTWAFSDGRGGNALQVSPGLFNERVFRGRLRLKKGVIKGCGLFIVVKRKNLEAVLRPFVFNEGICLQGLDYVIVEARRNHIRLILSLVNNLVAFGGKNQYVNWAKEAGVNVSLSDDSFFSNPVIKDYYKAYIKAVVKRKNSLSGVMYSEEPAIFAWELMNEPRCASSSSAPVLQREVRVLFDGSILSQISFSLGLCDCGVAWIAEMAAYIKSLDKRHLVTVGLEGFYGPNTTNKSEVNPGIWAASLGTDFILNSATDNIDFASVHAYPDSWIPHADFEAKTNYLSNWVDSHIIDGDFVLRKPVLFTEVGSIWDEDEKGVHKRDVLLKIVYDKVYESAKKRQAGAGALIWQLLVEDVDEYSDQFSFIPQDSPSTYNLIKEQSCRLKRISAENNRANKPERVDLCK</sequence>
<dbReference type="PANTHER" id="PTHR31451:SF51">
    <property type="entry name" value="MANNAN ENDO-1,4-BETA-MANNOSIDASE 6"/>
    <property type="match status" value="1"/>
</dbReference>
<keyword evidence="4" id="KW-0378">Hydrolase</keyword>
<protein>
    <recommendedName>
        <fullName evidence="3">mannan endo-1,4-beta-mannosidase</fullName>
        <ecNumber evidence="3">3.2.1.78</ecNumber>
    </recommendedName>
</protein>
<feature type="transmembrane region" description="Helical" evidence="6">
    <location>
        <begin position="9"/>
        <end position="27"/>
    </location>
</feature>
<dbReference type="InterPro" id="IPR045053">
    <property type="entry name" value="MAN-like"/>
</dbReference>
<evidence type="ECO:0000313" key="8">
    <source>
        <dbReference type="EMBL" id="VFU47498.1"/>
    </source>
</evidence>
<dbReference type="SUPFAM" id="SSF51445">
    <property type="entry name" value="(Trans)glycosidases"/>
    <property type="match status" value="1"/>
</dbReference>
<comment type="similarity">
    <text evidence="2">Belongs to the glycosyl hydrolase 5 (cellulase A) family.</text>
</comment>
<dbReference type="InterPro" id="IPR001547">
    <property type="entry name" value="Glyco_hydro_5"/>
</dbReference>
<dbReference type="EMBL" id="CAADRP010001668">
    <property type="protein sequence ID" value="VFU47498.1"/>
    <property type="molecule type" value="Genomic_DNA"/>
</dbReference>
<organism evidence="8">
    <name type="scientific">Salix viminalis</name>
    <name type="common">Common osier</name>
    <name type="synonym">Basket willow</name>
    <dbReference type="NCBI Taxonomy" id="40686"/>
    <lineage>
        <taxon>Eukaryota</taxon>
        <taxon>Viridiplantae</taxon>
        <taxon>Streptophyta</taxon>
        <taxon>Embryophyta</taxon>
        <taxon>Tracheophyta</taxon>
        <taxon>Spermatophyta</taxon>
        <taxon>Magnoliopsida</taxon>
        <taxon>eudicotyledons</taxon>
        <taxon>Gunneridae</taxon>
        <taxon>Pentapetalae</taxon>
        <taxon>rosids</taxon>
        <taxon>fabids</taxon>
        <taxon>Malpighiales</taxon>
        <taxon>Salicaceae</taxon>
        <taxon>Saliceae</taxon>
        <taxon>Salix</taxon>
    </lineage>
</organism>
<gene>
    <name evidence="8" type="ORF">SVIM_LOCUS304831</name>
</gene>
<evidence type="ECO:0000256" key="2">
    <source>
        <dbReference type="ARBA" id="ARBA00005641"/>
    </source>
</evidence>
<feature type="domain" description="Glycoside hydrolase family 5" evidence="7">
    <location>
        <begin position="163"/>
        <end position="457"/>
    </location>
</feature>
<dbReference type="GO" id="GO:0016985">
    <property type="term" value="F:mannan endo-1,4-beta-mannosidase activity"/>
    <property type="evidence" value="ECO:0007669"/>
    <property type="project" value="UniProtKB-EC"/>
</dbReference>
<evidence type="ECO:0000256" key="5">
    <source>
        <dbReference type="ARBA" id="ARBA00023295"/>
    </source>
</evidence>
<evidence type="ECO:0000259" key="7">
    <source>
        <dbReference type="Pfam" id="PF26410"/>
    </source>
</evidence>
<reference evidence="8" key="1">
    <citation type="submission" date="2019-03" db="EMBL/GenBank/DDBJ databases">
        <authorList>
            <person name="Mank J."/>
            <person name="Almeida P."/>
        </authorList>
    </citation>
    <scope>NUCLEOTIDE SEQUENCE</scope>
    <source>
        <strain evidence="8">78183</strain>
    </source>
</reference>
<comment type="catalytic activity">
    <reaction evidence="1">
        <text>Random hydrolysis of (1-&gt;4)-beta-D-mannosidic linkages in mannans, galactomannans and glucomannans.</text>
        <dbReference type="EC" id="3.2.1.78"/>
    </reaction>
</comment>
<dbReference type="AlphaFoldDB" id="A0A6N2M4D7"/>
<keyword evidence="6" id="KW-0472">Membrane</keyword>
<accession>A0A6N2M4D7</accession>